<name>A0A9P4Y512_CRYP1</name>
<dbReference type="Pfam" id="PF04082">
    <property type="entry name" value="Fungal_trans"/>
    <property type="match status" value="1"/>
</dbReference>
<dbReference type="InterPro" id="IPR007219">
    <property type="entry name" value="XnlR_reg_dom"/>
</dbReference>
<dbReference type="Pfam" id="PF00172">
    <property type="entry name" value="Zn_clus"/>
    <property type="match status" value="1"/>
</dbReference>
<keyword evidence="5" id="KW-0804">Transcription</keyword>
<evidence type="ECO:0000256" key="4">
    <source>
        <dbReference type="ARBA" id="ARBA00023125"/>
    </source>
</evidence>
<evidence type="ECO:0000256" key="6">
    <source>
        <dbReference type="ARBA" id="ARBA00023242"/>
    </source>
</evidence>
<dbReference type="PROSITE" id="PS00463">
    <property type="entry name" value="ZN2_CY6_FUNGAL_1"/>
    <property type="match status" value="1"/>
</dbReference>
<dbReference type="CDD" id="cd00067">
    <property type="entry name" value="GAL4"/>
    <property type="match status" value="1"/>
</dbReference>
<keyword evidence="6" id="KW-0539">Nucleus</keyword>
<dbReference type="InterPro" id="IPR036864">
    <property type="entry name" value="Zn2-C6_fun-type_DNA-bd_sf"/>
</dbReference>
<accession>A0A9P4Y512</accession>
<dbReference type="AlphaFoldDB" id="A0A9P4Y512"/>
<dbReference type="InterPro" id="IPR050815">
    <property type="entry name" value="TF_fung"/>
</dbReference>
<dbReference type="InterPro" id="IPR001138">
    <property type="entry name" value="Zn2Cys6_DnaBD"/>
</dbReference>
<comment type="caution">
    <text evidence="8">The sequence shown here is derived from an EMBL/GenBank/DDBJ whole genome shotgun (WGS) entry which is preliminary data.</text>
</comment>
<keyword evidence="4" id="KW-0238">DNA-binding</keyword>
<gene>
    <name evidence="8" type="ORF">M406DRAFT_37614</name>
</gene>
<evidence type="ECO:0000256" key="1">
    <source>
        <dbReference type="ARBA" id="ARBA00004123"/>
    </source>
</evidence>
<dbReference type="GO" id="GO:0006351">
    <property type="term" value="P:DNA-templated transcription"/>
    <property type="evidence" value="ECO:0007669"/>
    <property type="project" value="InterPro"/>
</dbReference>
<keyword evidence="3" id="KW-0805">Transcription regulation</keyword>
<keyword evidence="2" id="KW-0479">Metal-binding</keyword>
<dbReference type="PROSITE" id="PS50048">
    <property type="entry name" value="ZN2_CY6_FUNGAL_2"/>
    <property type="match status" value="1"/>
</dbReference>
<dbReference type="SUPFAM" id="SSF57701">
    <property type="entry name" value="Zn2/Cys6 DNA-binding domain"/>
    <property type="match status" value="1"/>
</dbReference>
<dbReference type="CDD" id="cd12148">
    <property type="entry name" value="fungal_TF_MHR"/>
    <property type="match status" value="1"/>
</dbReference>
<dbReference type="GO" id="GO:0000981">
    <property type="term" value="F:DNA-binding transcription factor activity, RNA polymerase II-specific"/>
    <property type="evidence" value="ECO:0007669"/>
    <property type="project" value="InterPro"/>
</dbReference>
<sequence length="544" mass="61742">MSARTESRQQPGFACEECRKKKLRCDRQRPQCGACTNAGVICQVNDRRLPRPRKTGTVEALRGRIKELESHLATLQSSPSTAVAGHDPLLDLEDLECIAPIIISNSQKSPADNYAGTADVEITDLMKADLTQIYFERAHPVAPMLNQSRFMKLAQKPQSHERQCLQYAMWTLSITFSSQFGNIRDSMYSKTRAMLEDLNCNGSNMTTCHVEEIQARILLTLYELSKCTYRQAWLSSGHVFRLVQLARFYELDKEQSKKGKRSSAEAMQHEEKRRTFWVAFCLDRFLSIGNNTPVTFTEQRILTRLPCSDYEFSNGSLTEWPFLFEVMATGNARGFAPLADCSILMTICERALDCKNDASSEASYDDLPMELKFQNDWLNSLLTTRLNSIELHYRAAPRAGDPMTIFIHLMARTANMHVSQAMGDSLSLETTDSSMSSFPSWNMQDRSVWAAQEIPRLAQELEHLGHFRAHTFTALPIYLSAIRLGRYVGRQKVLELSPLQTATLHEVESSLRACLEALRKLQAMNMLAAYYLQLFQMENSGLCD</sequence>
<evidence type="ECO:0000313" key="9">
    <source>
        <dbReference type="Proteomes" id="UP000803844"/>
    </source>
</evidence>
<dbReference type="GeneID" id="63841161"/>
<dbReference type="GO" id="GO:0005634">
    <property type="term" value="C:nucleus"/>
    <property type="evidence" value="ECO:0007669"/>
    <property type="project" value="UniProtKB-SubCell"/>
</dbReference>
<dbReference type="Proteomes" id="UP000803844">
    <property type="component" value="Unassembled WGS sequence"/>
</dbReference>
<feature type="domain" description="Zn(2)-C6 fungal-type" evidence="7">
    <location>
        <begin position="14"/>
        <end position="44"/>
    </location>
</feature>
<evidence type="ECO:0000256" key="2">
    <source>
        <dbReference type="ARBA" id="ARBA00022723"/>
    </source>
</evidence>
<dbReference type="GO" id="GO:0008270">
    <property type="term" value="F:zinc ion binding"/>
    <property type="evidence" value="ECO:0007669"/>
    <property type="project" value="InterPro"/>
</dbReference>
<evidence type="ECO:0000256" key="3">
    <source>
        <dbReference type="ARBA" id="ARBA00023015"/>
    </source>
</evidence>
<comment type="subcellular location">
    <subcellularLocation>
        <location evidence="1">Nucleus</location>
    </subcellularLocation>
</comment>
<evidence type="ECO:0000313" key="8">
    <source>
        <dbReference type="EMBL" id="KAF3766615.1"/>
    </source>
</evidence>
<dbReference type="OrthoDB" id="3037908at2759"/>
<evidence type="ECO:0000259" key="7">
    <source>
        <dbReference type="PROSITE" id="PS50048"/>
    </source>
</evidence>
<organism evidence="8 9">
    <name type="scientific">Cryphonectria parasitica (strain ATCC 38755 / EP155)</name>
    <dbReference type="NCBI Taxonomy" id="660469"/>
    <lineage>
        <taxon>Eukaryota</taxon>
        <taxon>Fungi</taxon>
        <taxon>Dikarya</taxon>
        <taxon>Ascomycota</taxon>
        <taxon>Pezizomycotina</taxon>
        <taxon>Sordariomycetes</taxon>
        <taxon>Sordariomycetidae</taxon>
        <taxon>Diaporthales</taxon>
        <taxon>Cryphonectriaceae</taxon>
        <taxon>Cryphonectria-Endothia species complex</taxon>
        <taxon>Cryphonectria</taxon>
    </lineage>
</organism>
<evidence type="ECO:0000256" key="5">
    <source>
        <dbReference type="ARBA" id="ARBA00023163"/>
    </source>
</evidence>
<dbReference type="SMART" id="SM00906">
    <property type="entry name" value="Fungal_trans"/>
    <property type="match status" value="1"/>
</dbReference>
<proteinExistence type="predicted"/>
<dbReference type="PANTHER" id="PTHR47338">
    <property type="entry name" value="ZN(II)2CYS6 TRANSCRIPTION FACTOR (EUROFUNG)-RELATED"/>
    <property type="match status" value="1"/>
</dbReference>
<reference evidence="8" key="1">
    <citation type="journal article" date="2020" name="Phytopathology">
        <title>Genome sequence of the chestnut blight fungus Cryphonectria parasitica EP155: A fundamental resource for an archetypical invasive plant pathogen.</title>
        <authorList>
            <person name="Crouch J.A."/>
            <person name="Dawe A."/>
            <person name="Aerts A."/>
            <person name="Barry K."/>
            <person name="Churchill A.C.L."/>
            <person name="Grimwood J."/>
            <person name="Hillman B."/>
            <person name="Milgroom M.G."/>
            <person name="Pangilinan J."/>
            <person name="Smith M."/>
            <person name="Salamov A."/>
            <person name="Schmutz J."/>
            <person name="Yadav J."/>
            <person name="Grigoriev I.V."/>
            <person name="Nuss D."/>
        </authorList>
    </citation>
    <scope>NUCLEOTIDE SEQUENCE</scope>
    <source>
        <strain evidence="8">EP155</strain>
    </source>
</reference>
<dbReference type="SMART" id="SM00066">
    <property type="entry name" value="GAL4"/>
    <property type="match status" value="1"/>
</dbReference>
<dbReference type="Gene3D" id="4.10.240.10">
    <property type="entry name" value="Zn(2)-C6 fungal-type DNA-binding domain"/>
    <property type="match status" value="1"/>
</dbReference>
<keyword evidence="9" id="KW-1185">Reference proteome</keyword>
<dbReference type="EMBL" id="MU032347">
    <property type="protein sequence ID" value="KAF3766615.1"/>
    <property type="molecule type" value="Genomic_DNA"/>
</dbReference>
<dbReference type="PANTHER" id="PTHR47338:SF3">
    <property type="entry name" value="C6 FINGER DOMAIN TRANSCRIPTION FACTOR DBAA-RELATED"/>
    <property type="match status" value="1"/>
</dbReference>
<dbReference type="GO" id="GO:0003677">
    <property type="term" value="F:DNA binding"/>
    <property type="evidence" value="ECO:0007669"/>
    <property type="project" value="UniProtKB-KW"/>
</dbReference>
<protein>
    <recommendedName>
        <fullName evidence="7">Zn(2)-C6 fungal-type domain-containing protein</fullName>
    </recommendedName>
</protein>
<dbReference type="RefSeq" id="XP_040777576.1">
    <property type="nucleotide sequence ID" value="XM_040924032.1"/>
</dbReference>